<organism evidence="2 3">
    <name type="scientific">Luteolibacter ambystomatis</name>
    <dbReference type="NCBI Taxonomy" id="2824561"/>
    <lineage>
        <taxon>Bacteria</taxon>
        <taxon>Pseudomonadati</taxon>
        <taxon>Verrucomicrobiota</taxon>
        <taxon>Verrucomicrobiia</taxon>
        <taxon>Verrucomicrobiales</taxon>
        <taxon>Verrucomicrobiaceae</taxon>
        <taxon>Luteolibacter</taxon>
    </lineage>
</organism>
<feature type="compositionally biased region" description="Basic and acidic residues" evidence="1">
    <location>
        <begin position="125"/>
        <end position="136"/>
    </location>
</feature>
<feature type="compositionally biased region" description="Basic and acidic residues" evidence="1">
    <location>
        <begin position="165"/>
        <end position="175"/>
    </location>
</feature>
<dbReference type="Proteomes" id="UP000676169">
    <property type="component" value="Chromosome"/>
</dbReference>
<evidence type="ECO:0000256" key="1">
    <source>
        <dbReference type="SAM" id="MobiDB-lite"/>
    </source>
</evidence>
<dbReference type="AlphaFoldDB" id="A0A975J051"/>
<dbReference type="RefSeq" id="WP_211631715.1">
    <property type="nucleotide sequence ID" value="NZ_CP073100.1"/>
</dbReference>
<feature type="region of interest" description="Disordered" evidence="1">
    <location>
        <begin position="69"/>
        <end position="175"/>
    </location>
</feature>
<sequence>MAAMAKPSSTSIDHRLTCSFGGISGSSGDAIFPWRFADSQPSVMKPLSISAIALICSAGALVAWRSMGERKEERREPAERITQRSALSPRGFDTPGKAVVGAPVGGNAGKRDGIPVHDQIPVQTEGKESVPVRSERAANFPAPLASSGKGVAQLQSRDVAPGSSEVKRTAEAEREEPAKLPLFYSLGASEISKRIPQLPEETIKSLQTDFEQQAGVGSLEPEDPEYARRWKEAELTLEQQIRLWGGWAAWGAYEHQLAVVAYQQQKASGASGQ</sequence>
<gene>
    <name evidence="2" type="ORF">KBB96_01475</name>
</gene>
<accession>A0A975J051</accession>
<evidence type="ECO:0000313" key="2">
    <source>
        <dbReference type="EMBL" id="QUE51576.1"/>
    </source>
</evidence>
<feature type="compositionally biased region" description="Basic and acidic residues" evidence="1">
    <location>
        <begin position="69"/>
        <end position="82"/>
    </location>
</feature>
<proteinExistence type="predicted"/>
<evidence type="ECO:0000313" key="3">
    <source>
        <dbReference type="Proteomes" id="UP000676169"/>
    </source>
</evidence>
<name>A0A975J051_9BACT</name>
<protein>
    <submittedName>
        <fullName evidence="2">Uncharacterized protein</fullName>
    </submittedName>
</protein>
<keyword evidence="3" id="KW-1185">Reference proteome</keyword>
<dbReference type="KEGG" id="lamb:KBB96_01475"/>
<dbReference type="EMBL" id="CP073100">
    <property type="protein sequence ID" value="QUE51576.1"/>
    <property type="molecule type" value="Genomic_DNA"/>
</dbReference>
<reference evidence="2" key="1">
    <citation type="submission" date="2021-04" db="EMBL/GenBank/DDBJ databases">
        <title>Luteolibacter sp. 32A isolated from the skin of an Anderson's salamander (Ambystoma andersonii).</title>
        <authorList>
            <person name="Spergser J."/>
            <person name="Busse H.-J."/>
        </authorList>
    </citation>
    <scope>NUCLEOTIDE SEQUENCE</scope>
    <source>
        <strain evidence="2">32A</strain>
    </source>
</reference>